<keyword evidence="1" id="KW-0175">Coiled coil</keyword>
<dbReference type="InterPro" id="IPR016186">
    <property type="entry name" value="C-type_lectin-like/link_sf"/>
</dbReference>
<dbReference type="SUPFAM" id="SSF56436">
    <property type="entry name" value="C-type lectin-like"/>
    <property type="match status" value="1"/>
</dbReference>
<proteinExistence type="predicted"/>
<reference evidence="3" key="1">
    <citation type="submission" date="2014-12" db="EMBL/GenBank/DDBJ databases">
        <title>Insight into the proteome of Arion vulgaris.</title>
        <authorList>
            <person name="Aradska J."/>
            <person name="Bulat T."/>
            <person name="Smidak R."/>
            <person name="Sarate P."/>
            <person name="Gangsoo J."/>
            <person name="Sialana F."/>
            <person name="Bilban M."/>
            <person name="Lubec G."/>
        </authorList>
    </citation>
    <scope>NUCLEOTIDE SEQUENCE</scope>
    <source>
        <tissue evidence="3">Skin</tissue>
    </source>
</reference>
<dbReference type="Gene3D" id="3.10.100.10">
    <property type="entry name" value="Mannose-Binding Protein A, subunit A"/>
    <property type="match status" value="1"/>
</dbReference>
<evidence type="ECO:0000259" key="2">
    <source>
        <dbReference type="SMART" id="SM00034"/>
    </source>
</evidence>
<evidence type="ECO:0000313" key="3">
    <source>
        <dbReference type="EMBL" id="CEK62437.1"/>
    </source>
</evidence>
<evidence type="ECO:0000256" key="1">
    <source>
        <dbReference type="SAM" id="Coils"/>
    </source>
</evidence>
<organism evidence="3">
    <name type="scientific">Arion vulgaris</name>
    <dbReference type="NCBI Taxonomy" id="1028688"/>
    <lineage>
        <taxon>Eukaryota</taxon>
        <taxon>Metazoa</taxon>
        <taxon>Spiralia</taxon>
        <taxon>Lophotrochozoa</taxon>
        <taxon>Mollusca</taxon>
        <taxon>Gastropoda</taxon>
        <taxon>Heterobranchia</taxon>
        <taxon>Euthyneura</taxon>
        <taxon>Panpulmonata</taxon>
        <taxon>Eupulmonata</taxon>
        <taxon>Stylommatophora</taxon>
        <taxon>Helicina</taxon>
        <taxon>Arionoidea</taxon>
        <taxon>Arionidae</taxon>
        <taxon>Arion</taxon>
    </lineage>
</organism>
<dbReference type="SMART" id="SM00034">
    <property type="entry name" value="CLECT"/>
    <property type="match status" value="1"/>
</dbReference>
<gene>
    <name evidence="3" type="primary">ORF45168</name>
</gene>
<feature type="domain" description="C-type lectin" evidence="2">
    <location>
        <begin position="73"/>
        <end position="205"/>
    </location>
</feature>
<name>A0A0B6Z234_9EUPU</name>
<dbReference type="InterPro" id="IPR001304">
    <property type="entry name" value="C-type_lectin-like"/>
</dbReference>
<feature type="coiled-coil region" evidence="1">
    <location>
        <begin position="29"/>
        <end position="63"/>
    </location>
</feature>
<dbReference type="CDD" id="cd00037">
    <property type="entry name" value="CLECT"/>
    <property type="match status" value="1"/>
</dbReference>
<sequence>EVEETTPEPSETTETSLTQAQIYSQAISVESLADKLDAFNQIVVELERRLAAVEEKEDVEDNETATETADVDVLTNFFVYGNTSYFFFKASEIKDIFDAKAICESRQFYLTEVNDAVELQAIANEISPHITEEGVVVVAGQKEVDQNIWLYQGSQEQVNFFAWGAGEPVHAAGAECLALRREEDGVKMVSVPCTSSRSNVYFLCEHDD</sequence>
<dbReference type="AlphaFoldDB" id="A0A0B6Z234"/>
<accession>A0A0B6Z234</accession>
<dbReference type="EMBL" id="HACG01015572">
    <property type="protein sequence ID" value="CEK62437.1"/>
    <property type="molecule type" value="Transcribed_RNA"/>
</dbReference>
<dbReference type="InterPro" id="IPR016187">
    <property type="entry name" value="CTDL_fold"/>
</dbReference>
<feature type="non-terminal residue" evidence="3">
    <location>
        <position position="1"/>
    </location>
</feature>
<protein>
    <recommendedName>
        <fullName evidence="2">C-type lectin domain-containing protein</fullName>
    </recommendedName>
</protein>